<evidence type="ECO:0000313" key="1">
    <source>
        <dbReference type="EMBL" id="KAJ3222288.1"/>
    </source>
</evidence>
<sequence>MNGFSFNNISLFGSKKRRSTNGIDSLLKKSFNSSSSLSSFDKKLIRQREEEEILENELNFKIASLIQDLGYNTSFTTVAPSQIQKSKSNLSVSTEASTSCDLMVQRELSHNQSIPVENLYRTEFSDENIFKQKLAFVYTGFDERIGYIIVALKENKNNLICYVMTKIV</sequence>
<comment type="caution">
    <text evidence="1">The sequence shown here is derived from an EMBL/GenBank/DDBJ whole genome shotgun (WGS) entry which is preliminary data.</text>
</comment>
<organism evidence="1 2">
    <name type="scientific">Clydaea vesicula</name>
    <dbReference type="NCBI Taxonomy" id="447962"/>
    <lineage>
        <taxon>Eukaryota</taxon>
        <taxon>Fungi</taxon>
        <taxon>Fungi incertae sedis</taxon>
        <taxon>Chytridiomycota</taxon>
        <taxon>Chytridiomycota incertae sedis</taxon>
        <taxon>Chytridiomycetes</taxon>
        <taxon>Lobulomycetales</taxon>
        <taxon>Lobulomycetaceae</taxon>
        <taxon>Clydaea</taxon>
    </lineage>
</organism>
<dbReference type="AlphaFoldDB" id="A0AAD5XWR9"/>
<protein>
    <submittedName>
        <fullName evidence="1">Uncharacterized protein</fullName>
    </submittedName>
</protein>
<dbReference type="EMBL" id="JADGJW010000182">
    <property type="protein sequence ID" value="KAJ3222288.1"/>
    <property type="molecule type" value="Genomic_DNA"/>
</dbReference>
<proteinExistence type="predicted"/>
<evidence type="ECO:0000313" key="2">
    <source>
        <dbReference type="Proteomes" id="UP001211065"/>
    </source>
</evidence>
<accession>A0AAD5XWR9</accession>
<keyword evidence="2" id="KW-1185">Reference proteome</keyword>
<gene>
    <name evidence="1" type="ORF">HK099_002481</name>
</gene>
<name>A0AAD5XWR9_9FUNG</name>
<dbReference type="Proteomes" id="UP001211065">
    <property type="component" value="Unassembled WGS sequence"/>
</dbReference>
<reference evidence="1" key="1">
    <citation type="submission" date="2020-05" db="EMBL/GenBank/DDBJ databases">
        <title>Phylogenomic resolution of chytrid fungi.</title>
        <authorList>
            <person name="Stajich J.E."/>
            <person name="Amses K."/>
            <person name="Simmons R."/>
            <person name="Seto K."/>
            <person name="Myers J."/>
            <person name="Bonds A."/>
            <person name="Quandt C.A."/>
            <person name="Barry K."/>
            <person name="Liu P."/>
            <person name="Grigoriev I."/>
            <person name="Longcore J.E."/>
            <person name="James T.Y."/>
        </authorList>
    </citation>
    <scope>NUCLEOTIDE SEQUENCE</scope>
    <source>
        <strain evidence="1">JEL0476</strain>
    </source>
</reference>